<accession>A0ACD3AWB2</accession>
<dbReference type="EMBL" id="ML208322">
    <property type="protein sequence ID" value="TFK69911.1"/>
    <property type="molecule type" value="Genomic_DNA"/>
</dbReference>
<reference evidence="1 2" key="1">
    <citation type="journal article" date="2019" name="Nat. Ecol. Evol.">
        <title>Megaphylogeny resolves global patterns of mushroom evolution.</title>
        <authorList>
            <person name="Varga T."/>
            <person name="Krizsan K."/>
            <person name="Foldi C."/>
            <person name="Dima B."/>
            <person name="Sanchez-Garcia M."/>
            <person name="Sanchez-Ramirez S."/>
            <person name="Szollosi G.J."/>
            <person name="Szarkandi J.G."/>
            <person name="Papp V."/>
            <person name="Albert L."/>
            <person name="Andreopoulos W."/>
            <person name="Angelini C."/>
            <person name="Antonin V."/>
            <person name="Barry K.W."/>
            <person name="Bougher N.L."/>
            <person name="Buchanan P."/>
            <person name="Buyck B."/>
            <person name="Bense V."/>
            <person name="Catcheside P."/>
            <person name="Chovatia M."/>
            <person name="Cooper J."/>
            <person name="Damon W."/>
            <person name="Desjardin D."/>
            <person name="Finy P."/>
            <person name="Geml J."/>
            <person name="Haridas S."/>
            <person name="Hughes K."/>
            <person name="Justo A."/>
            <person name="Karasinski D."/>
            <person name="Kautmanova I."/>
            <person name="Kiss B."/>
            <person name="Kocsube S."/>
            <person name="Kotiranta H."/>
            <person name="LaButti K.M."/>
            <person name="Lechner B.E."/>
            <person name="Liimatainen K."/>
            <person name="Lipzen A."/>
            <person name="Lukacs Z."/>
            <person name="Mihaltcheva S."/>
            <person name="Morgado L.N."/>
            <person name="Niskanen T."/>
            <person name="Noordeloos M.E."/>
            <person name="Ohm R.A."/>
            <person name="Ortiz-Santana B."/>
            <person name="Ovrebo C."/>
            <person name="Racz N."/>
            <person name="Riley R."/>
            <person name="Savchenko A."/>
            <person name="Shiryaev A."/>
            <person name="Soop K."/>
            <person name="Spirin V."/>
            <person name="Szebenyi C."/>
            <person name="Tomsovsky M."/>
            <person name="Tulloss R.E."/>
            <person name="Uehling J."/>
            <person name="Grigoriev I.V."/>
            <person name="Vagvolgyi C."/>
            <person name="Papp T."/>
            <person name="Martin F.M."/>
            <person name="Miettinen O."/>
            <person name="Hibbett D.S."/>
            <person name="Nagy L.G."/>
        </authorList>
    </citation>
    <scope>NUCLEOTIDE SEQUENCE [LARGE SCALE GENOMIC DNA]</scope>
    <source>
        <strain evidence="1 2">NL-1719</strain>
    </source>
</reference>
<sequence length="737" mass="85255">MSMTAVIPSVYDSVGVMEEQWLMEDWSPEVFPFATELPPYDALPLPETLEDFCTPERPIRYRNEIALWVFWKLRKERKTEDAGQLDQFFDRMPLDIIFAIFDFLHPLDLYHLARTTKSLRSILTNRASMSSWKNSYNQEPSMPRCPECVPELRWANILFGPSRCERCDTHCTSTYITLARRLCGFCVGIETITRYELDQIHGDFDWSLVPQPWVLHSDLFSRCYYYDRKPVEAIANEYRRLTDAVRENPETQAEFDEFVQRQHAIGTAHKEDTTRCIELLEEALQGAETENTARYETLATQIKKRLRSLGFVNSDFDGAKGNFSLADFDCLARIHRLTKKAFKRTHLAIGHYLVAERELRKKKEREDLVESRRKVVDEVYSKYREHCVPATWAYHPPAYTIQTWEPFATLISDPSDLPLVEAKCVEGVKSLPGLVAEWTFNKINQLASLLPKFQRNDPTSSEWSIQDLELATAVFHCLGSRRSANMNGRCLIGWDGAGSHSRCGALKSWYDNRVHFNERGYTAALSLVEVLELDPKKTTAKEMDHQNDRFLCQNCPGPDRKAYAWRDAIRHYLDAPDHGVHKLDLPPSWILLTPEAAADIRRQEGVDPHYHEKSWCCNLCPEHWHVSVKRAEAIIHHIQAPVPNIHFIFFNSSTYTYQQYVKFQEDLKAKYRCARCPESVRLYPMRALLGHLRDKHQVTQAQAVADDDWTEVERIIRRTPGPKSSQAEGDIGDGDST</sequence>
<evidence type="ECO:0000313" key="2">
    <source>
        <dbReference type="Proteomes" id="UP000308600"/>
    </source>
</evidence>
<dbReference type="Proteomes" id="UP000308600">
    <property type="component" value="Unassembled WGS sequence"/>
</dbReference>
<proteinExistence type="predicted"/>
<keyword evidence="2" id="KW-1185">Reference proteome</keyword>
<gene>
    <name evidence="1" type="ORF">BDN72DRAFT_839830</name>
</gene>
<protein>
    <submittedName>
        <fullName evidence="1">Uncharacterized protein</fullName>
    </submittedName>
</protein>
<organism evidence="1 2">
    <name type="scientific">Pluteus cervinus</name>
    <dbReference type="NCBI Taxonomy" id="181527"/>
    <lineage>
        <taxon>Eukaryota</taxon>
        <taxon>Fungi</taxon>
        <taxon>Dikarya</taxon>
        <taxon>Basidiomycota</taxon>
        <taxon>Agaricomycotina</taxon>
        <taxon>Agaricomycetes</taxon>
        <taxon>Agaricomycetidae</taxon>
        <taxon>Agaricales</taxon>
        <taxon>Pluteineae</taxon>
        <taxon>Pluteaceae</taxon>
        <taxon>Pluteus</taxon>
    </lineage>
</organism>
<name>A0ACD3AWB2_9AGAR</name>
<evidence type="ECO:0000313" key="1">
    <source>
        <dbReference type="EMBL" id="TFK69911.1"/>
    </source>
</evidence>